<organism evidence="1 2">
    <name type="scientific">Rhabditophanes sp. KR3021</name>
    <dbReference type="NCBI Taxonomy" id="114890"/>
    <lineage>
        <taxon>Eukaryota</taxon>
        <taxon>Metazoa</taxon>
        <taxon>Ecdysozoa</taxon>
        <taxon>Nematoda</taxon>
        <taxon>Chromadorea</taxon>
        <taxon>Rhabditida</taxon>
        <taxon>Tylenchina</taxon>
        <taxon>Panagrolaimomorpha</taxon>
        <taxon>Strongyloidoidea</taxon>
        <taxon>Alloionematidae</taxon>
        <taxon>Rhabditophanes</taxon>
    </lineage>
</organism>
<evidence type="ECO:0000313" key="2">
    <source>
        <dbReference type="WBParaSite" id="RSKR_0000428600.1"/>
    </source>
</evidence>
<dbReference type="WBParaSite" id="RSKR_0000428600.1">
    <property type="protein sequence ID" value="RSKR_0000428600.1"/>
    <property type="gene ID" value="RSKR_0000428600"/>
</dbReference>
<reference evidence="2" key="1">
    <citation type="submission" date="2016-11" db="UniProtKB">
        <authorList>
            <consortium name="WormBaseParasite"/>
        </authorList>
    </citation>
    <scope>IDENTIFICATION</scope>
    <source>
        <strain evidence="2">KR3021</strain>
    </source>
</reference>
<sequence length="328" mass="37456">MASFSFRRSEYLELIKCVPLDTADFVFAYGSGAISQANENMKDKMVDFIIVTNDPLKFHTDNIDANPNHYSAIRHFGPNAITKFQTRMAARVFYNTQITSMGRTIKYGVISTDNILQDLLDWSWLYVAGRMQKPVLNVLMPTEKIKDAVRVNRVSALQFGLLMVGDTFTYEDLFKQIVSLSYNGDFRQIIGEDRDKVQKIVTGGMDRFIEIYNPLLIEDPRITVLSNKIEQDNTTPAIFHRINLLPSGVLNNVQELWKKKYKERKDVEETLFSLAHRSDVDTIIQNSVSSIVAKSSRNQTVKNAFSAGVVKSFIYSSAKFFKMIKSIR</sequence>
<name>A0AC35TTX8_9BILA</name>
<protein>
    <submittedName>
        <fullName evidence="2">Phosphatidate cytidylyltransferase, mitochondrial</fullName>
    </submittedName>
</protein>
<proteinExistence type="predicted"/>
<dbReference type="Proteomes" id="UP000095286">
    <property type="component" value="Unplaced"/>
</dbReference>
<accession>A0AC35TTX8</accession>
<evidence type="ECO:0000313" key="1">
    <source>
        <dbReference type="Proteomes" id="UP000095286"/>
    </source>
</evidence>